<dbReference type="Proteomes" id="UP000490939">
    <property type="component" value="Unassembled WGS sequence"/>
</dbReference>
<evidence type="ECO:0000313" key="2">
    <source>
        <dbReference type="EMBL" id="KAE9965683.1"/>
    </source>
</evidence>
<evidence type="ECO:0000256" key="1">
    <source>
        <dbReference type="SAM" id="SignalP"/>
    </source>
</evidence>
<reference evidence="2 3" key="1">
    <citation type="submission" date="2019-07" db="EMBL/GenBank/DDBJ databases">
        <title>Venturia inaequalis Genome Resource.</title>
        <authorList>
            <person name="Lichtner F.J."/>
        </authorList>
    </citation>
    <scope>NUCLEOTIDE SEQUENCE [LARGE SCALE GENOMIC DNA]</scope>
    <source>
        <strain evidence="2 3">DMI_063113</strain>
    </source>
</reference>
<protein>
    <submittedName>
        <fullName evidence="2">Uncharacterized protein</fullName>
    </submittedName>
</protein>
<keyword evidence="1" id="KW-0732">Signal</keyword>
<evidence type="ECO:0000313" key="3">
    <source>
        <dbReference type="Proteomes" id="UP000490939"/>
    </source>
</evidence>
<accession>A0A8H3U9N0</accession>
<keyword evidence="3" id="KW-1185">Reference proteome</keyword>
<dbReference type="AlphaFoldDB" id="A0A8H3U9N0"/>
<gene>
    <name evidence="2" type="ORF">EG327_000373</name>
</gene>
<comment type="caution">
    <text evidence="2">The sequence shown here is derived from an EMBL/GenBank/DDBJ whole genome shotgun (WGS) entry which is preliminary data.</text>
</comment>
<sequence length="207" mass="22272">MPFFSKPIDTFFFLLTSLGLTGAAPLPAPADADATIKYTPDPATIPAGVHYWPISEREKAHLSEQLGVDFSKLNIYGTFVQTPKEECQGCGKESGLEDFVDGALKSGVHRRDFMIKSLTHAEGRGESPPHEISCSNCGTKYKRMMQWVQSFSWTYPDVNFKEDGSAVVEMKAVEEYSSESASVAAPATVADAAPDAAPASAPATTAE</sequence>
<dbReference type="EMBL" id="WNWR01001066">
    <property type="protein sequence ID" value="KAE9965683.1"/>
    <property type="molecule type" value="Genomic_DNA"/>
</dbReference>
<name>A0A8H3U9N0_VENIN</name>
<organism evidence="2 3">
    <name type="scientific">Venturia inaequalis</name>
    <name type="common">Apple scab fungus</name>
    <dbReference type="NCBI Taxonomy" id="5025"/>
    <lineage>
        <taxon>Eukaryota</taxon>
        <taxon>Fungi</taxon>
        <taxon>Dikarya</taxon>
        <taxon>Ascomycota</taxon>
        <taxon>Pezizomycotina</taxon>
        <taxon>Dothideomycetes</taxon>
        <taxon>Pleosporomycetidae</taxon>
        <taxon>Venturiales</taxon>
        <taxon>Venturiaceae</taxon>
        <taxon>Venturia</taxon>
    </lineage>
</organism>
<feature type="signal peptide" evidence="1">
    <location>
        <begin position="1"/>
        <end position="23"/>
    </location>
</feature>
<feature type="chain" id="PRO_5034519456" evidence="1">
    <location>
        <begin position="24"/>
        <end position="207"/>
    </location>
</feature>
<proteinExistence type="predicted"/>